<proteinExistence type="predicted"/>
<dbReference type="AlphaFoldDB" id="A0A2M6YRI4"/>
<feature type="transmembrane region" description="Helical" evidence="1">
    <location>
        <begin position="131"/>
        <end position="151"/>
    </location>
</feature>
<keyword evidence="1" id="KW-1133">Transmembrane helix</keyword>
<feature type="transmembrane region" description="Helical" evidence="1">
    <location>
        <begin position="87"/>
        <end position="110"/>
    </location>
</feature>
<organism evidence="2 3">
    <name type="scientific">Candidatus Shapirobacteria bacterium CG07_land_8_20_14_0_80_39_18</name>
    <dbReference type="NCBI Taxonomy" id="1974882"/>
    <lineage>
        <taxon>Bacteria</taxon>
        <taxon>Candidatus Shapironibacteriota</taxon>
    </lineage>
</organism>
<sequence length="152" mass="17124">MLELAHALTGGVIAYEIGNPALSLPLAFASHFVVDLLPHWNPHLSTEKKRLGFISHKTTFFILIDCLIGLTLGLFLAFKALPDARRMFLVIAGCFLAIFPDLVEAPFYFLHQKGKLMKKIVNFQGKIQYNAPFWPGMLFQALYVSALLYLVR</sequence>
<keyword evidence="1" id="KW-0812">Transmembrane</keyword>
<dbReference type="EMBL" id="PEWZ01000075">
    <property type="protein sequence ID" value="PIU35238.1"/>
    <property type="molecule type" value="Genomic_DNA"/>
</dbReference>
<keyword evidence="1" id="KW-0472">Membrane</keyword>
<feature type="transmembrane region" description="Helical" evidence="1">
    <location>
        <begin position="59"/>
        <end position="81"/>
    </location>
</feature>
<accession>A0A2M6YRI4</accession>
<protein>
    <submittedName>
        <fullName evidence="2">Uncharacterized protein</fullName>
    </submittedName>
</protein>
<evidence type="ECO:0000313" key="2">
    <source>
        <dbReference type="EMBL" id="PIU35238.1"/>
    </source>
</evidence>
<comment type="caution">
    <text evidence="2">The sequence shown here is derived from an EMBL/GenBank/DDBJ whole genome shotgun (WGS) entry which is preliminary data.</text>
</comment>
<dbReference type="Proteomes" id="UP000229502">
    <property type="component" value="Unassembled WGS sequence"/>
</dbReference>
<reference evidence="3" key="1">
    <citation type="submission" date="2017-09" db="EMBL/GenBank/DDBJ databases">
        <title>Depth-based differentiation of microbial function through sediment-hosted aquifers and enrichment of novel symbionts in the deep terrestrial subsurface.</title>
        <authorList>
            <person name="Probst A.J."/>
            <person name="Ladd B."/>
            <person name="Jarett J.K."/>
            <person name="Geller-Mcgrath D.E."/>
            <person name="Sieber C.M.K."/>
            <person name="Emerson J.B."/>
            <person name="Anantharaman K."/>
            <person name="Thomas B.C."/>
            <person name="Malmstrom R."/>
            <person name="Stieglmeier M."/>
            <person name="Klingl A."/>
            <person name="Woyke T."/>
            <person name="Ryan C.M."/>
            <person name="Banfield J.F."/>
        </authorList>
    </citation>
    <scope>NUCLEOTIDE SEQUENCE [LARGE SCALE GENOMIC DNA]</scope>
</reference>
<name>A0A2M6YRI4_9BACT</name>
<gene>
    <name evidence="2" type="ORF">COT03_01465</name>
</gene>
<feature type="transmembrane region" description="Helical" evidence="1">
    <location>
        <begin position="20"/>
        <end position="38"/>
    </location>
</feature>
<evidence type="ECO:0000256" key="1">
    <source>
        <dbReference type="SAM" id="Phobius"/>
    </source>
</evidence>
<evidence type="ECO:0000313" key="3">
    <source>
        <dbReference type="Proteomes" id="UP000229502"/>
    </source>
</evidence>